<dbReference type="RefSeq" id="WP_073362733.1">
    <property type="nucleotide sequence ID" value="NZ_FQVQ01000006.1"/>
</dbReference>
<dbReference type="Proteomes" id="UP000184147">
    <property type="component" value="Unassembled WGS sequence"/>
</dbReference>
<keyword evidence="1" id="KW-0732">Signal</keyword>
<sequence length="258" mass="28947">MKPTLLLLFVFTFLTTTFAQNRSNFYHKIKKEDIDSGYLKLIYRDKSGASKDISVCGKYLKGIITLDKGVPVIDFWSITDDKYSSQANCISNNTELGRFEIDLTPRNKVGDPTNYIVVPFRAWTWGVGATPFRYRPKTEASFSTISTSLGVTINYGRTFGWSTISPRAINNFSITVGPFIGLSSVDLKKSTVKSPTTWTTDRTNAAFTYGINSIFARNNFGLVLSLGFDNNFGENSKEWSYQNRPWFGIGINTSLGIF</sequence>
<feature type="signal peptide" evidence="1">
    <location>
        <begin position="1"/>
        <end position="19"/>
    </location>
</feature>
<dbReference type="OrthoDB" id="1158431at2"/>
<accession>A0A1M5ABN2</accession>
<feature type="chain" id="PRO_5013268352" description="Outer membrane protein beta-barrel domain-containing protein" evidence="1">
    <location>
        <begin position="20"/>
        <end position="258"/>
    </location>
</feature>
<proteinExistence type="predicted"/>
<keyword evidence="3" id="KW-1185">Reference proteome</keyword>
<protein>
    <recommendedName>
        <fullName evidence="4">Outer membrane protein beta-barrel domain-containing protein</fullName>
    </recommendedName>
</protein>
<dbReference type="EMBL" id="FQVQ01000006">
    <property type="protein sequence ID" value="SHF27708.1"/>
    <property type="molecule type" value="Genomic_DNA"/>
</dbReference>
<evidence type="ECO:0000256" key="1">
    <source>
        <dbReference type="SAM" id="SignalP"/>
    </source>
</evidence>
<dbReference type="AlphaFoldDB" id="A0A1M5ABN2"/>
<evidence type="ECO:0000313" key="3">
    <source>
        <dbReference type="Proteomes" id="UP000184147"/>
    </source>
</evidence>
<evidence type="ECO:0008006" key="4">
    <source>
        <dbReference type="Google" id="ProtNLM"/>
    </source>
</evidence>
<evidence type="ECO:0000313" key="2">
    <source>
        <dbReference type="EMBL" id="SHF27708.1"/>
    </source>
</evidence>
<name>A0A1M5ABN2_9FLAO</name>
<gene>
    <name evidence="2" type="ORF">SAMN05444377_1066</name>
</gene>
<reference evidence="2 3" key="1">
    <citation type="submission" date="2016-11" db="EMBL/GenBank/DDBJ databases">
        <authorList>
            <person name="Jaros S."/>
            <person name="Januszkiewicz K."/>
            <person name="Wedrychowicz H."/>
        </authorList>
    </citation>
    <scope>NUCLEOTIDE SEQUENCE [LARGE SCALE GENOMIC DNA]</scope>
    <source>
        <strain evidence="2 3">DSM 25660</strain>
    </source>
</reference>
<organism evidence="2 3">
    <name type="scientific">Flavobacterium fontis</name>
    <dbReference type="NCBI Taxonomy" id="1124188"/>
    <lineage>
        <taxon>Bacteria</taxon>
        <taxon>Pseudomonadati</taxon>
        <taxon>Bacteroidota</taxon>
        <taxon>Flavobacteriia</taxon>
        <taxon>Flavobacteriales</taxon>
        <taxon>Flavobacteriaceae</taxon>
        <taxon>Flavobacterium</taxon>
    </lineage>
</organism>